<dbReference type="Pfam" id="PF04357">
    <property type="entry name" value="TamB"/>
    <property type="match status" value="1"/>
</dbReference>
<evidence type="ECO:0000259" key="6">
    <source>
        <dbReference type="Pfam" id="PF04357"/>
    </source>
</evidence>
<feature type="domain" description="Translocation and assembly module TamB C-terminal" evidence="6">
    <location>
        <begin position="1362"/>
        <end position="1736"/>
    </location>
</feature>
<dbReference type="Proteomes" id="UP000000268">
    <property type="component" value="Chromosome"/>
</dbReference>
<feature type="transmembrane region" description="Helical" evidence="5">
    <location>
        <begin position="20"/>
        <end position="43"/>
    </location>
</feature>
<keyword evidence="3 5" id="KW-1133">Transmembrane helix</keyword>
<keyword evidence="4 5" id="KW-0472">Membrane</keyword>
<dbReference type="KEGG" id="amr:AM1_0074"/>
<evidence type="ECO:0000256" key="5">
    <source>
        <dbReference type="SAM" id="Phobius"/>
    </source>
</evidence>
<comment type="subcellular location">
    <subcellularLocation>
        <location evidence="1">Membrane</location>
        <topology evidence="1">Single-pass membrane protein</topology>
    </subcellularLocation>
</comment>
<proteinExistence type="predicted"/>
<evidence type="ECO:0000256" key="2">
    <source>
        <dbReference type="ARBA" id="ARBA00022692"/>
    </source>
</evidence>
<dbReference type="GO" id="GO:0005886">
    <property type="term" value="C:plasma membrane"/>
    <property type="evidence" value="ECO:0007669"/>
    <property type="project" value="InterPro"/>
</dbReference>
<keyword evidence="8" id="KW-1185">Reference proteome</keyword>
<dbReference type="eggNOG" id="COG2911">
    <property type="taxonomic scope" value="Bacteria"/>
</dbReference>
<dbReference type="EMBL" id="CP000828">
    <property type="protein sequence ID" value="ABW25162.1"/>
    <property type="molecule type" value="Genomic_DNA"/>
</dbReference>
<gene>
    <name evidence="7" type="ordered locus">AM1_0074</name>
</gene>
<keyword evidence="2 5" id="KW-0812">Transmembrane</keyword>
<name>B0C550_ACAM1</name>
<dbReference type="PANTHER" id="PTHR34457">
    <property type="entry name" value="EMBRYO DEFECTIVE 2410"/>
    <property type="match status" value="1"/>
</dbReference>
<dbReference type="HOGENOM" id="CLU_001223_0_0_3"/>
<sequence>MPQEPSGGEQAPRPSRRLWLILFSRPVIGTALILLGILIWGGWRILGFINNELAPQIAKELTKSLNRPVLLGDVQSYSLTGLQFGPSSVPAHTYSSNGRTIEDKDAGKVQTVNVQFDVWKALWTRTLNLDVTLVDAELYLDQTEDGEWISTTLTQEDSEGLVKIQLDSLSVDGGEAVIDPYGAEARTLRNLKGVLTLHDNNEKLKVEGNGTLDSGGKARLKGEWLQPSQSLKLDVKAKQVQITPLMGFVPTEIPIQIRSGEVDGDFQLTYQPQEPIQLTGTTEVKDADIRVPEQNIWVKAEEFQGELDVEYSPNQQLPKVGGEAQFRSADLYVPENLLFQNGRSQRQQLRRTNGTLKFLKDEELLQFEARGTIASGGRLRTKGETTLDLSKIKVSVLAQNVSAPIFDRAFQTPVAIRSGQVDANVTLYLDQAKRPSMRGTARMKDIDAQLIGLPKSFYDANGFIRLRGLTATLEGVTARYDQVPVAAKGSIDIDRGYSLSAQVPGLDVNTALTTMEVPALPVPIAGEVSLPEIRITGPIDRPFIAGEVVMASGTKIDRVPFETIKAQFILDNPSLNVSRILAVPEAGGEITGTARYNLLPGADLAADVDVVGLPGDAIASLYDVPSGLTIGPINAQTQVRGQPEDLRTQIAFQAPRATYPTNGEMRLRKGITRLDNVVAQVAGGTARLDGYFDQTDLKADVRLAGIKLSNFAPELKGALSGNIALNGPIAALSPNTLRAQGQVNFSQGLSLLEQPLDARFRWTGRQIVVQSATAKGFRADGTIDANLQSPQGPQITAMDLNIKADNYDLRTLAALGPTAIPLTGQADLIGRITGTPEAPNLVATLQLEDLALFQFRFEPVMKGDLAFGPGVEMKVGGERDRIDVSLNSQFLPNSFLIRRDQAIAQGTTQGNILRAEVKQFPLQPLNLGSIANLGLGTVSGTASGQFLANLKQQTLEGSFAVDQPALNQIQAKTLTGKIRYRDGIANLDQGTLLKDESQYVLNAKFIASDNPQYSGDLAITKGNIADVVALYESIDFANIGSPQQPKTYGTAADLQTIPVGVNGPLLSQLRRFSEIRQLAILQANQQEQSLFALDGLTGQFGGQIDFAGSVKTGVNADFDIRGQDFKLGLSGIDQLVVKGELEDGLLSLQPLRVKTGESLLAFQGQLGSSYQSGRLRLQNISVEPINPFLDLPVTVTGKLNGTLNLAGNLEDPQLEGQFELVEGRLDDAVINSAQTTLSYKQALLKIDSQARINNSQPLVLKGEVPFVPVFSTVKPATDQVSLTASIRNDGLSLLSLFTDQVTWEGGNGALDVNVKGTIDQPIVDGSIRFQDAKLQAAALKQPLTNLNGLIKFDSNLVTIPRLTAKIDDGQLETTGSLPIFQGSNQQALAVKLEDLDLNVQELYQGGVNGAIVVKGSALQPRISGKLQLSNGKVKLANASGADSSAPGTVSQPGVDNPIKFNNLVVQIGDNVKISQPPVLSFIANGDLTINGQVDQPLADGVVRFRKGSINLATTLFSVDPRRENYASFDSQFGLDPYLNIGMKTTVTEVVRATTTDLNEFAEVPSSAIGAVQSVKVNATVDGRASELLANFDKVVTLSSRPSRTNPQIIALLGGGLERSLQDGQATQAAANIASSAAFSSVQQALNDALGSRASFRAFPVLLPNQNNNQSAVLAFGAELGFDITDRFSASVLQILTGVDEPTLFNLSYEINNQIRARSSISSEGEAVGVLEYRIQF</sequence>
<dbReference type="RefSeq" id="WP_012160783.1">
    <property type="nucleotide sequence ID" value="NC_009925.1"/>
</dbReference>
<reference evidence="7 8" key="1">
    <citation type="journal article" date="2008" name="Proc. Natl. Acad. Sci. U.S.A.">
        <title>Niche adaptation and genome expansion in the chlorophyll d-producing cyanobacterium Acaryochloris marina.</title>
        <authorList>
            <person name="Swingley W.D."/>
            <person name="Chen M."/>
            <person name="Cheung P.C."/>
            <person name="Conrad A.L."/>
            <person name="Dejesa L.C."/>
            <person name="Hao J."/>
            <person name="Honchak B.M."/>
            <person name="Karbach L.E."/>
            <person name="Kurdoglu A."/>
            <person name="Lahiri S."/>
            <person name="Mastrian S.D."/>
            <person name="Miyashita H."/>
            <person name="Page L."/>
            <person name="Ramakrishna P."/>
            <person name="Satoh S."/>
            <person name="Sattley W.M."/>
            <person name="Shimada Y."/>
            <person name="Taylor H.L."/>
            <person name="Tomo T."/>
            <person name="Tsuchiya T."/>
            <person name="Wang Z.T."/>
            <person name="Raymond J."/>
            <person name="Mimuro M."/>
            <person name="Blankenship R.E."/>
            <person name="Touchman J.W."/>
        </authorList>
    </citation>
    <scope>NUCLEOTIDE SEQUENCE [LARGE SCALE GENOMIC DNA]</scope>
    <source>
        <strain evidence="8">MBIC 11017</strain>
    </source>
</reference>
<dbReference type="GO" id="GO:0009306">
    <property type="term" value="P:protein secretion"/>
    <property type="evidence" value="ECO:0007669"/>
    <property type="project" value="InterPro"/>
</dbReference>
<dbReference type="STRING" id="329726.AM1_0074"/>
<protein>
    <recommendedName>
        <fullName evidence="6">Translocation and assembly module TamB C-terminal domain-containing protein</fullName>
    </recommendedName>
</protein>
<evidence type="ECO:0000313" key="7">
    <source>
        <dbReference type="EMBL" id="ABW25162.1"/>
    </source>
</evidence>
<evidence type="ECO:0000256" key="1">
    <source>
        <dbReference type="ARBA" id="ARBA00004167"/>
    </source>
</evidence>
<evidence type="ECO:0000256" key="4">
    <source>
        <dbReference type="ARBA" id="ARBA00023136"/>
    </source>
</evidence>
<dbReference type="InterPro" id="IPR053022">
    <property type="entry name" value="Chloroplast_translocon_comp"/>
</dbReference>
<accession>B0C550</accession>
<dbReference type="PANTHER" id="PTHR34457:SF3">
    <property type="entry name" value="PROTEIN TIC236, CHLOROPLASTIC"/>
    <property type="match status" value="1"/>
</dbReference>
<dbReference type="InterPro" id="IPR007452">
    <property type="entry name" value="TamB_C"/>
</dbReference>
<dbReference type="OrthoDB" id="536281at2"/>
<evidence type="ECO:0000256" key="3">
    <source>
        <dbReference type="ARBA" id="ARBA00022989"/>
    </source>
</evidence>
<organism evidence="7 8">
    <name type="scientific">Acaryochloris marina (strain MBIC 11017)</name>
    <dbReference type="NCBI Taxonomy" id="329726"/>
    <lineage>
        <taxon>Bacteria</taxon>
        <taxon>Bacillati</taxon>
        <taxon>Cyanobacteriota</taxon>
        <taxon>Cyanophyceae</taxon>
        <taxon>Acaryochloridales</taxon>
        <taxon>Acaryochloridaceae</taxon>
        <taxon>Acaryochloris</taxon>
    </lineage>
</organism>
<evidence type="ECO:0000313" key="8">
    <source>
        <dbReference type="Proteomes" id="UP000000268"/>
    </source>
</evidence>